<feature type="region of interest" description="Disordered" evidence="2">
    <location>
        <begin position="980"/>
        <end position="1002"/>
    </location>
</feature>
<feature type="region of interest" description="Disordered" evidence="2">
    <location>
        <begin position="215"/>
        <end position="254"/>
    </location>
</feature>
<keyword evidence="4" id="KW-1185">Reference proteome</keyword>
<dbReference type="EMBL" id="MPUH01000060">
    <property type="protein sequence ID" value="OMJ92502.1"/>
    <property type="molecule type" value="Genomic_DNA"/>
</dbReference>
<dbReference type="OrthoDB" id="325348at2759"/>
<accession>A0A1R2CU37</accession>
<organism evidence="3 4">
    <name type="scientific">Stentor coeruleus</name>
    <dbReference type="NCBI Taxonomy" id="5963"/>
    <lineage>
        <taxon>Eukaryota</taxon>
        <taxon>Sar</taxon>
        <taxon>Alveolata</taxon>
        <taxon>Ciliophora</taxon>
        <taxon>Postciliodesmatophora</taxon>
        <taxon>Heterotrichea</taxon>
        <taxon>Heterotrichida</taxon>
        <taxon>Stentoridae</taxon>
        <taxon>Stentor</taxon>
    </lineage>
</organism>
<protein>
    <recommendedName>
        <fullName evidence="5">C2 domain-containing protein</fullName>
    </recommendedName>
</protein>
<feature type="compositionally biased region" description="Low complexity" evidence="2">
    <location>
        <begin position="233"/>
        <end position="254"/>
    </location>
</feature>
<feature type="compositionally biased region" description="Polar residues" evidence="2">
    <location>
        <begin position="1068"/>
        <end position="1079"/>
    </location>
</feature>
<evidence type="ECO:0000256" key="2">
    <source>
        <dbReference type="SAM" id="MobiDB-lite"/>
    </source>
</evidence>
<dbReference type="InterPro" id="IPR035892">
    <property type="entry name" value="C2_domain_sf"/>
</dbReference>
<feature type="compositionally biased region" description="Low complexity" evidence="2">
    <location>
        <begin position="1080"/>
        <end position="1093"/>
    </location>
</feature>
<comment type="caution">
    <text evidence="3">The sequence shown here is derived from an EMBL/GenBank/DDBJ whole genome shotgun (WGS) entry which is preliminary data.</text>
</comment>
<proteinExistence type="predicted"/>
<reference evidence="3 4" key="1">
    <citation type="submission" date="2016-11" db="EMBL/GenBank/DDBJ databases">
        <title>The macronuclear genome of Stentor coeruleus: a giant cell with tiny introns.</title>
        <authorList>
            <person name="Slabodnick M."/>
            <person name="Ruby J.G."/>
            <person name="Reiff S.B."/>
            <person name="Swart E.C."/>
            <person name="Gosai S."/>
            <person name="Prabakaran S."/>
            <person name="Witkowska E."/>
            <person name="Larue G.E."/>
            <person name="Fisher S."/>
            <person name="Freeman R.M."/>
            <person name="Gunawardena J."/>
            <person name="Chu W."/>
            <person name="Stover N.A."/>
            <person name="Gregory B.D."/>
            <person name="Nowacki M."/>
            <person name="Derisi J."/>
            <person name="Roy S.W."/>
            <person name="Marshall W.F."/>
            <person name="Sood P."/>
        </authorList>
    </citation>
    <scope>NUCLEOTIDE SEQUENCE [LARGE SCALE GENOMIC DNA]</scope>
    <source>
        <strain evidence="3">WM001</strain>
    </source>
</reference>
<evidence type="ECO:0000313" key="3">
    <source>
        <dbReference type="EMBL" id="OMJ92502.1"/>
    </source>
</evidence>
<feature type="coiled-coil region" evidence="1">
    <location>
        <begin position="1026"/>
        <end position="1053"/>
    </location>
</feature>
<feature type="region of interest" description="Disordered" evidence="2">
    <location>
        <begin position="275"/>
        <end position="305"/>
    </location>
</feature>
<evidence type="ECO:0000256" key="1">
    <source>
        <dbReference type="SAM" id="Coils"/>
    </source>
</evidence>
<feature type="compositionally biased region" description="Basic and acidic residues" evidence="2">
    <location>
        <begin position="215"/>
        <end position="232"/>
    </location>
</feature>
<feature type="region of interest" description="Disordered" evidence="2">
    <location>
        <begin position="1068"/>
        <end position="1093"/>
    </location>
</feature>
<gene>
    <name evidence="3" type="ORF">SteCoe_4742</name>
</gene>
<sequence>MSSNSESEDLSITSQETSLWKVFNMILKSQELYNIYSKFDKPITKKHILPSLIGEITTSLSYDFSQSLEYFTDEINKNDPKDLIDKKHISFPSFQRRIRNYILEKIYTIGKYKKTIKEFIQENSLDYKEINTLNQDTSEKEIDIDKKGLKSLKDVKNTSLSLDKNSLAQKFSENSRSSSEELNENIEVIKKNVTINQKKFESKILMRRSSTAMEKKIDINKNHHTKHSEISESIKSNRSISKSSSKSSKSNHSPKNIDIFGFGLAKETIREMSKKIKTDSIKKNKSTSSDKKSDRSGSSEKKKFNTREALLENLGKIQPKIKTQWFTSQIHGREEIFEKIFLIPNPENDYVLSKDLITSFYATAEVLKITIFDHHKENFESIYETLHPSKVIAKAGKKIETIYPKINFSEFTELMNLWGEKYMIESSQVQGELIKTIKEYQNLESLHQNFADIKTVLSFLTTSLTKSLESYCEIHKNQTIVKEKYKKNLVDIFQFYAKVQKIPGYDDTFESIGANNTTLSLGKFLKFCADFNLLLSKDEEKRALNKDILTRIFKKTSNNARLMNEQEFIMSIDKIAEVFYSPELDKIFSTNYAYLPIEEKRDLLYKHLGINDFNIYNHKKKAFGLAFNSDKESRIPLNDSSHQYRFKIDQKNLKKLKMWKQSKACRASPTMLRPIHETYKNHSVIVKKSSKLLVNPGYAGKIKMKKGMYIDKQDDKTDFYDEQTEIFNKKLENAKESKDYKEWQNKVITIQALNNLKYRDVDDEFGVKDLISDEKDELFDMVYGIEPKLQGIMKLHDVKLAKGQKVLDKNKYVIKNKPLKMNISPNLNLKITIHQAVIDSSISVLSLNSQIHLTYNGVTVSTKTKSDIIPIWEEVYDFEYASGHLEVILVHSPLLLKEIIIGKCLIPADSGSGWFELKSSYGKTGSIRLSIEKEDFTTQVDEEYRLKFLQLQVVHEQINNAKEKYQKRLAKLKKHKQKLRYDSSKDTLKDASNLHKQPSISNTDTSKIKYMLKLQEENLTLEREKIDKSWKDIEKEKKDLEQLQQKIKNGCTDLQNFRVKVLQKSNSRSYINSPQTATKSPMSSKSSSRISELSYTQPRSMMQLECENILHTPVSKLIKFE</sequence>
<dbReference type="SUPFAM" id="SSF49562">
    <property type="entry name" value="C2 domain (Calcium/lipid-binding domain, CaLB)"/>
    <property type="match status" value="1"/>
</dbReference>
<dbReference type="AlphaFoldDB" id="A0A1R2CU37"/>
<feature type="compositionally biased region" description="Basic and acidic residues" evidence="2">
    <location>
        <begin position="980"/>
        <end position="993"/>
    </location>
</feature>
<dbReference type="Proteomes" id="UP000187209">
    <property type="component" value="Unassembled WGS sequence"/>
</dbReference>
<evidence type="ECO:0008006" key="5">
    <source>
        <dbReference type="Google" id="ProtNLM"/>
    </source>
</evidence>
<evidence type="ECO:0000313" key="4">
    <source>
        <dbReference type="Proteomes" id="UP000187209"/>
    </source>
</evidence>
<keyword evidence="1" id="KW-0175">Coiled coil</keyword>
<name>A0A1R2CU37_9CILI</name>